<dbReference type="SMART" id="SM00849">
    <property type="entry name" value="Lactamase_B"/>
    <property type="match status" value="1"/>
</dbReference>
<feature type="region of interest" description="Disordered" evidence="1">
    <location>
        <begin position="355"/>
        <end position="375"/>
    </location>
</feature>
<evidence type="ECO:0000259" key="2">
    <source>
        <dbReference type="PROSITE" id="PS50206"/>
    </source>
</evidence>
<dbReference type="PANTHER" id="PTHR43084">
    <property type="entry name" value="PERSULFIDE DIOXYGENASE ETHE1"/>
    <property type="match status" value="1"/>
</dbReference>
<dbReference type="Proteomes" id="UP000831782">
    <property type="component" value="Chromosome"/>
</dbReference>
<accession>A0ABY4EV91</accession>
<dbReference type="Pfam" id="PF00581">
    <property type="entry name" value="Rhodanese"/>
    <property type="match status" value="1"/>
</dbReference>
<dbReference type="SUPFAM" id="SSF52821">
    <property type="entry name" value="Rhodanese/Cell cycle control phosphatase"/>
    <property type="match status" value="1"/>
</dbReference>
<name>A0ABY4EV91_9BACI</name>
<evidence type="ECO:0000313" key="3">
    <source>
        <dbReference type="EMBL" id="UOQ48210.1"/>
    </source>
</evidence>
<dbReference type="InterPro" id="IPR001279">
    <property type="entry name" value="Metallo-B-lactamas"/>
</dbReference>
<dbReference type="Gene3D" id="3.40.250.10">
    <property type="entry name" value="Rhodanese-like domain"/>
    <property type="match status" value="1"/>
</dbReference>
<feature type="domain" description="Rhodanese" evidence="2">
    <location>
        <begin position="17"/>
        <end position="112"/>
    </location>
</feature>
<protein>
    <submittedName>
        <fullName evidence="3">MBL fold metallo-hydrolase</fullName>
    </submittedName>
</protein>
<keyword evidence="4" id="KW-1185">Reference proteome</keyword>
<gene>
    <name evidence="3" type="ORF">MUN88_19540</name>
</gene>
<dbReference type="Gene3D" id="3.60.15.10">
    <property type="entry name" value="Ribonuclease Z/Hydroxyacylglutathione hydrolase-like"/>
    <property type="match status" value="1"/>
</dbReference>
<evidence type="ECO:0000313" key="4">
    <source>
        <dbReference type="Proteomes" id="UP000831782"/>
    </source>
</evidence>
<dbReference type="InterPro" id="IPR001763">
    <property type="entry name" value="Rhodanese-like_dom"/>
</dbReference>
<dbReference type="PROSITE" id="PS50206">
    <property type="entry name" value="RHODANESE_3"/>
    <property type="match status" value="1"/>
</dbReference>
<sequence length="375" mass="41843">MGVREMTAREITQKVINQEELFILDVRNEDAFSDWKIEGANFDYLNVPYFDLLDGVEGILDQLPSDKEILVVCAKEGSSVMVADMLSEEGVNVAYLKGGMKAWSEHLEPIKVGDLKNGGVLYQFVRIGKGCLSYMIVSNGEAAIIDASRMTDVYTEFAEKIGATITQVFDTHLHADHISGGRVIAEKTNGKYWLPPKDATDVTFEYQSLEGGIDITIGSTTINIHALYSPGHTIGSTSFVVDEKFLLSGDILFIDSIGRPDLAGMAEDWVTDLRESLYSRYRELSEELIVLPAHFMIIDELNEDGSISAKLGTLFTQNHGLNMKDENEFRKLVTENLPPQPNAYQEIRETNMGKISPDDEKQREMEIGPNRCAVR</sequence>
<dbReference type="RefSeq" id="WP_244718405.1">
    <property type="nucleotide sequence ID" value="NZ_CP095072.1"/>
</dbReference>
<evidence type="ECO:0000256" key="1">
    <source>
        <dbReference type="SAM" id="MobiDB-lite"/>
    </source>
</evidence>
<dbReference type="SUPFAM" id="SSF56281">
    <property type="entry name" value="Metallo-hydrolase/oxidoreductase"/>
    <property type="match status" value="1"/>
</dbReference>
<dbReference type="InterPro" id="IPR036866">
    <property type="entry name" value="RibonucZ/Hydroxyglut_hydro"/>
</dbReference>
<dbReference type="SMART" id="SM00450">
    <property type="entry name" value="RHOD"/>
    <property type="match status" value="1"/>
</dbReference>
<proteinExistence type="predicted"/>
<dbReference type="EMBL" id="CP095072">
    <property type="protein sequence ID" value="UOQ48210.1"/>
    <property type="molecule type" value="Genomic_DNA"/>
</dbReference>
<dbReference type="InterPro" id="IPR044528">
    <property type="entry name" value="POD-like_MBL-fold"/>
</dbReference>
<dbReference type="InterPro" id="IPR036873">
    <property type="entry name" value="Rhodanese-like_dom_sf"/>
</dbReference>
<organism evidence="3 4">
    <name type="scientific">Gracilibacillus caseinilyticus</name>
    <dbReference type="NCBI Taxonomy" id="2932256"/>
    <lineage>
        <taxon>Bacteria</taxon>
        <taxon>Bacillati</taxon>
        <taxon>Bacillota</taxon>
        <taxon>Bacilli</taxon>
        <taxon>Bacillales</taxon>
        <taxon>Bacillaceae</taxon>
        <taxon>Gracilibacillus</taxon>
    </lineage>
</organism>
<dbReference type="InterPro" id="IPR051682">
    <property type="entry name" value="Mito_Persulfide_Diox"/>
</dbReference>
<feature type="compositionally biased region" description="Basic and acidic residues" evidence="1">
    <location>
        <begin position="355"/>
        <end position="366"/>
    </location>
</feature>
<dbReference type="PANTHER" id="PTHR43084:SF7">
    <property type="entry name" value="BETA-LACTAMASE DOMAIN PROTEIN"/>
    <property type="match status" value="1"/>
</dbReference>
<reference evidence="3 4" key="1">
    <citation type="submission" date="2022-04" db="EMBL/GenBank/DDBJ databases">
        <title>Gracilibacillus sp. isolated from saltern.</title>
        <authorList>
            <person name="Won M."/>
            <person name="Lee C.-M."/>
            <person name="Woen H.-Y."/>
            <person name="Kwon S.-W."/>
        </authorList>
    </citation>
    <scope>NUCLEOTIDE SEQUENCE [LARGE SCALE GENOMIC DNA]</scope>
    <source>
        <strain evidence="3 4">SSWR10-1</strain>
    </source>
</reference>
<dbReference type="CDD" id="cd07724">
    <property type="entry name" value="POD-like_MBL-fold"/>
    <property type="match status" value="1"/>
</dbReference>
<dbReference type="Pfam" id="PF00753">
    <property type="entry name" value="Lactamase_B"/>
    <property type="match status" value="1"/>
</dbReference>